<organism evidence="2 3">
    <name type="scientific">Westerdykella ornata</name>
    <dbReference type="NCBI Taxonomy" id="318751"/>
    <lineage>
        <taxon>Eukaryota</taxon>
        <taxon>Fungi</taxon>
        <taxon>Dikarya</taxon>
        <taxon>Ascomycota</taxon>
        <taxon>Pezizomycotina</taxon>
        <taxon>Dothideomycetes</taxon>
        <taxon>Pleosporomycetidae</taxon>
        <taxon>Pleosporales</taxon>
        <taxon>Sporormiaceae</taxon>
        <taxon>Westerdykella</taxon>
    </lineage>
</organism>
<keyword evidence="3" id="KW-1185">Reference proteome</keyword>
<proteinExistence type="predicted"/>
<dbReference type="GeneID" id="54546317"/>
<dbReference type="EMBL" id="ML986505">
    <property type="protein sequence ID" value="KAF2274019.1"/>
    <property type="molecule type" value="Genomic_DNA"/>
</dbReference>
<feature type="signal peptide" evidence="1">
    <location>
        <begin position="1"/>
        <end position="24"/>
    </location>
</feature>
<reference evidence="2" key="1">
    <citation type="journal article" date="2020" name="Stud. Mycol.">
        <title>101 Dothideomycetes genomes: a test case for predicting lifestyles and emergence of pathogens.</title>
        <authorList>
            <person name="Haridas S."/>
            <person name="Albert R."/>
            <person name="Binder M."/>
            <person name="Bloem J."/>
            <person name="Labutti K."/>
            <person name="Salamov A."/>
            <person name="Andreopoulos B."/>
            <person name="Baker S."/>
            <person name="Barry K."/>
            <person name="Bills G."/>
            <person name="Bluhm B."/>
            <person name="Cannon C."/>
            <person name="Castanera R."/>
            <person name="Culley D."/>
            <person name="Daum C."/>
            <person name="Ezra D."/>
            <person name="Gonzalez J."/>
            <person name="Henrissat B."/>
            <person name="Kuo A."/>
            <person name="Liang C."/>
            <person name="Lipzen A."/>
            <person name="Lutzoni F."/>
            <person name="Magnuson J."/>
            <person name="Mondo S."/>
            <person name="Nolan M."/>
            <person name="Ohm R."/>
            <person name="Pangilinan J."/>
            <person name="Park H.-J."/>
            <person name="Ramirez L."/>
            <person name="Alfaro M."/>
            <person name="Sun H."/>
            <person name="Tritt A."/>
            <person name="Yoshinaga Y."/>
            <person name="Zwiers L.-H."/>
            <person name="Turgeon B."/>
            <person name="Goodwin S."/>
            <person name="Spatafora J."/>
            <person name="Crous P."/>
            <person name="Grigoriev I."/>
        </authorList>
    </citation>
    <scope>NUCLEOTIDE SEQUENCE</scope>
    <source>
        <strain evidence="2">CBS 379.55</strain>
    </source>
</reference>
<dbReference type="AlphaFoldDB" id="A0A6A6JFP6"/>
<evidence type="ECO:0000313" key="3">
    <source>
        <dbReference type="Proteomes" id="UP000800097"/>
    </source>
</evidence>
<dbReference type="Proteomes" id="UP000800097">
    <property type="component" value="Unassembled WGS sequence"/>
</dbReference>
<name>A0A6A6JFP6_WESOR</name>
<sequence>MAPLTRFTWRLCFVVLSWVGVVSASPIALESRGTLRQPMIRSRPMFSQPITAPSRMRN</sequence>
<feature type="chain" id="PRO_5025331971" evidence="1">
    <location>
        <begin position="25"/>
        <end position="58"/>
    </location>
</feature>
<protein>
    <submittedName>
        <fullName evidence="2">Uncharacterized protein</fullName>
    </submittedName>
</protein>
<dbReference type="RefSeq" id="XP_033651558.1">
    <property type="nucleotide sequence ID" value="XM_033793142.1"/>
</dbReference>
<evidence type="ECO:0000256" key="1">
    <source>
        <dbReference type="SAM" id="SignalP"/>
    </source>
</evidence>
<gene>
    <name evidence="2" type="ORF">EI97DRAFT_133960</name>
</gene>
<evidence type="ECO:0000313" key="2">
    <source>
        <dbReference type="EMBL" id="KAF2274019.1"/>
    </source>
</evidence>
<keyword evidence="1" id="KW-0732">Signal</keyword>
<accession>A0A6A6JFP6</accession>